<dbReference type="GO" id="GO:0030001">
    <property type="term" value="P:metal ion transport"/>
    <property type="evidence" value="ECO:0007669"/>
    <property type="project" value="InterPro"/>
</dbReference>
<dbReference type="InterPro" id="IPR050492">
    <property type="entry name" value="Bact_metal-bind_prot9"/>
</dbReference>
<feature type="coiled-coil region" evidence="6">
    <location>
        <begin position="203"/>
        <end position="230"/>
    </location>
</feature>
<protein>
    <submittedName>
        <fullName evidence="8">Zinc/manganese transport system substrate-binding protein</fullName>
    </submittedName>
</protein>
<dbReference type="SUPFAM" id="SSF53807">
    <property type="entry name" value="Helical backbone' metal receptor"/>
    <property type="match status" value="1"/>
</dbReference>
<dbReference type="GO" id="GO:0007155">
    <property type="term" value="P:cell adhesion"/>
    <property type="evidence" value="ECO:0007669"/>
    <property type="project" value="InterPro"/>
</dbReference>
<dbReference type="InterPro" id="IPR006128">
    <property type="entry name" value="Lipoprotein_PsaA-like"/>
</dbReference>
<dbReference type="RefSeq" id="WP_079728851.1">
    <property type="nucleotide sequence ID" value="NZ_FUZP01000003.1"/>
</dbReference>
<sequence>MKKTALGAIVATPLVAALILTGCSSTGGSTADSGKVQIVASTNVYGDIAKQVGGDDVEVKSLITSAAQDPHSYEASAQDRLAVSRADVVVENGGGYDPFVDTLLEAGSTEGVVVINASELSGLMPGHEGEAHDHEHEDETSSPAAEAESTGAADATSTGAADEHEGHDHIEGFNEHVWYSFQAMDEVAHELAHELGEKDAANAETYEKNYENFSAQLKELEASAAALKTQAEGKGAAITEPVPLYLLEEIGLQNKTPDAFSEAIEEGTDVSPAVLQETLAIFTNHEVALLAYNEQTSGPETAEVEKAAKDAGIPVVSFTETMPEGDTYVSWMTANIKAVSDVLE</sequence>
<dbReference type="Pfam" id="PF01297">
    <property type="entry name" value="ZnuA"/>
    <property type="match status" value="1"/>
</dbReference>
<feature type="compositionally biased region" description="Basic and acidic residues" evidence="7">
    <location>
        <begin position="127"/>
        <end position="139"/>
    </location>
</feature>
<dbReference type="PROSITE" id="PS51257">
    <property type="entry name" value="PROKAR_LIPOPROTEIN"/>
    <property type="match status" value="1"/>
</dbReference>
<dbReference type="InterPro" id="IPR006127">
    <property type="entry name" value="ZnuA-like"/>
</dbReference>
<evidence type="ECO:0000256" key="3">
    <source>
        <dbReference type="ARBA" id="ARBA00022723"/>
    </source>
</evidence>
<comment type="similarity">
    <text evidence="5">Belongs to the bacterial solute-binding protein 9 family.</text>
</comment>
<evidence type="ECO:0000256" key="5">
    <source>
        <dbReference type="RuleBase" id="RU003512"/>
    </source>
</evidence>
<comment type="subcellular location">
    <subcellularLocation>
        <location evidence="1">Cell envelope</location>
    </subcellularLocation>
</comment>
<evidence type="ECO:0000256" key="1">
    <source>
        <dbReference type="ARBA" id="ARBA00004196"/>
    </source>
</evidence>
<organism evidence="8 9">
    <name type="scientific">Okibacterium fritillariae</name>
    <dbReference type="NCBI Taxonomy" id="123320"/>
    <lineage>
        <taxon>Bacteria</taxon>
        <taxon>Bacillati</taxon>
        <taxon>Actinomycetota</taxon>
        <taxon>Actinomycetes</taxon>
        <taxon>Micrococcales</taxon>
        <taxon>Microbacteriaceae</taxon>
        <taxon>Okibacterium</taxon>
    </lineage>
</organism>
<feature type="compositionally biased region" description="Low complexity" evidence="7">
    <location>
        <begin position="141"/>
        <end position="160"/>
    </location>
</feature>
<dbReference type="GO" id="GO:0030313">
    <property type="term" value="C:cell envelope"/>
    <property type="evidence" value="ECO:0007669"/>
    <property type="project" value="UniProtKB-SubCell"/>
</dbReference>
<proteinExistence type="inferred from homology"/>
<name>A0A1T5L1U4_9MICO</name>
<evidence type="ECO:0000256" key="2">
    <source>
        <dbReference type="ARBA" id="ARBA00022448"/>
    </source>
</evidence>
<dbReference type="STRING" id="123320.SAMN06309945_2866"/>
<dbReference type="AlphaFoldDB" id="A0A1T5L1U4"/>
<dbReference type="PRINTS" id="PR00690">
    <property type="entry name" value="ADHESNFAMILY"/>
</dbReference>
<evidence type="ECO:0000256" key="7">
    <source>
        <dbReference type="SAM" id="MobiDB-lite"/>
    </source>
</evidence>
<dbReference type="PANTHER" id="PTHR42953">
    <property type="entry name" value="HIGH-AFFINITY ZINC UPTAKE SYSTEM PROTEIN ZNUA-RELATED"/>
    <property type="match status" value="1"/>
</dbReference>
<keyword evidence="6" id="KW-0175">Coiled coil</keyword>
<keyword evidence="9" id="KW-1185">Reference proteome</keyword>
<dbReference type="EMBL" id="FUZP01000003">
    <property type="protein sequence ID" value="SKC69685.1"/>
    <property type="molecule type" value="Genomic_DNA"/>
</dbReference>
<dbReference type="OrthoDB" id="5296019at2"/>
<dbReference type="GO" id="GO:0046872">
    <property type="term" value="F:metal ion binding"/>
    <property type="evidence" value="ECO:0007669"/>
    <property type="project" value="UniProtKB-KW"/>
</dbReference>
<reference evidence="8 9" key="1">
    <citation type="submission" date="2017-02" db="EMBL/GenBank/DDBJ databases">
        <authorList>
            <person name="Peterson S.W."/>
        </authorList>
    </citation>
    <scope>NUCLEOTIDE SEQUENCE [LARGE SCALE GENOMIC DNA]</scope>
    <source>
        <strain evidence="8 9">VKM Ac-2059</strain>
    </source>
</reference>
<evidence type="ECO:0000256" key="6">
    <source>
        <dbReference type="SAM" id="Coils"/>
    </source>
</evidence>
<keyword evidence="3" id="KW-0479">Metal-binding</keyword>
<feature type="region of interest" description="Disordered" evidence="7">
    <location>
        <begin position="122"/>
        <end position="166"/>
    </location>
</feature>
<accession>A0A1T5L1U4</accession>
<dbReference type="PANTHER" id="PTHR42953:SF1">
    <property type="entry name" value="METAL-BINDING PROTEIN HI_0362-RELATED"/>
    <property type="match status" value="1"/>
</dbReference>
<dbReference type="Proteomes" id="UP000190857">
    <property type="component" value="Unassembled WGS sequence"/>
</dbReference>
<evidence type="ECO:0000313" key="8">
    <source>
        <dbReference type="EMBL" id="SKC69685.1"/>
    </source>
</evidence>
<keyword evidence="2 5" id="KW-0813">Transport</keyword>
<evidence type="ECO:0000256" key="4">
    <source>
        <dbReference type="ARBA" id="ARBA00022729"/>
    </source>
</evidence>
<evidence type="ECO:0000313" key="9">
    <source>
        <dbReference type="Proteomes" id="UP000190857"/>
    </source>
</evidence>
<gene>
    <name evidence="8" type="ORF">SAMN06309945_2866</name>
</gene>
<keyword evidence="4" id="KW-0732">Signal</keyword>
<dbReference type="Gene3D" id="3.40.50.1980">
    <property type="entry name" value="Nitrogenase molybdenum iron protein domain"/>
    <property type="match status" value="2"/>
</dbReference>